<accession>A0A6C0C930</accession>
<dbReference type="EMBL" id="MN739353">
    <property type="protein sequence ID" value="QHT00169.1"/>
    <property type="molecule type" value="Genomic_DNA"/>
</dbReference>
<dbReference type="AlphaFoldDB" id="A0A6C0C930"/>
<evidence type="ECO:0000313" key="1">
    <source>
        <dbReference type="EMBL" id="QHT00169.1"/>
    </source>
</evidence>
<proteinExistence type="predicted"/>
<protein>
    <submittedName>
        <fullName evidence="1">Uncharacterized protein</fullName>
    </submittedName>
</protein>
<organism evidence="1">
    <name type="scientific">viral metagenome</name>
    <dbReference type="NCBI Taxonomy" id="1070528"/>
    <lineage>
        <taxon>unclassified sequences</taxon>
        <taxon>metagenomes</taxon>
        <taxon>organismal metagenomes</taxon>
    </lineage>
</organism>
<reference evidence="1" key="1">
    <citation type="journal article" date="2020" name="Nature">
        <title>Giant virus diversity and host interactions through global metagenomics.</title>
        <authorList>
            <person name="Schulz F."/>
            <person name="Roux S."/>
            <person name="Paez-Espino D."/>
            <person name="Jungbluth S."/>
            <person name="Walsh D.A."/>
            <person name="Denef V.J."/>
            <person name="McMahon K.D."/>
            <person name="Konstantinidis K.T."/>
            <person name="Eloe-Fadrosh E.A."/>
            <person name="Kyrpides N.C."/>
            <person name="Woyke T."/>
        </authorList>
    </citation>
    <scope>NUCLEOTIDE SEQUENCE</scope>
    <source>
        <strain evidence="1">GVMAG-M-3300020192-26</strain>
    </source>
</reference>
<sequence>MSAVKYEFAKVKQKGGGAWGTFSFDNDMTHDILFDFRKDKVLVNNTKANKLLAKMYGDEDEQLKKEHPNEKNLLFSDYQLYTHAAGVVIYLALQCRTIKKEFLKRALIEVYKDYLKLYIIKEASGWKDYRERMRSLNIEIHLLNYCLNHGSLEKIVKHLSENINTVDILAGDIFINKNSVKVMKYINAHKKDFADHLFLSKSGKLPRLDPNIPYLNTVMQGNDGYFINQEKNGKRKWIPFNSYDNLSYNYLDDDFLSSIYGKK</sequence>
<name>A0A6C0C930_9ZZZZ</name>